<evidence type="ECO:0000313" key="1">
    <source>
        <dbReference type="EMBL" id="RYP10045.1"/>
    </source>
</evidence>
<organism evidence="1 2">
    <name type="scientific">Monosporascus ibericus</name>
    <dbReference type="NCBI Taxonomy" id="155417"/>
    <lineage>
        <taxon>Eukaryota</taxon>
        <taxon>Fungi</taxon>
        <taxon>Dikarya</taxon>
        <taxon>Ascomycota</taxon>
        <taxon>Pezizomycotina</taxon>
        <taxon>Sordariomycetes</taxon>
        <taxon>Xylariomycetidae</taxon>
        <taxon>Xylariales</taxon>
        <taxon>Xylariales incertae sedis</taxon>
        <taxon>Monosporascus</taxon>
    </lineage>
</organism>
<gene>
    <name evidence="1" type="ORF">DL764_000903</name>
</gene>
<dbReference type="Proteomes" id="UP000293360">
    <property type="component" value="Unassembled WGS sequence"/>
</dbReference>
<sequence length="308" mass="34388">MPEESPHSQDCSHGCVPLSFLLNVTDNKQDFITERAVGEEPDGALLGPTCMTPPQAQAPSDETLDYIDPTLLLPSDPQTCILPLELGGLYNTEEQNLLGAFLSPRSQEDRLSARLNLLELHVAAHASSSDRHRGSFDSTAFRRFFSVSNVHTFAMIFCRKRHYQYPVIHWPTFALEEASLPLLMVVSLTGATYSYRPGHGPEHITDARKFYHLADSYVFYQLGICLDRLPSGIDLTEAIQLCQAALLMYALDTLLAGDSAMQHAAMTERLPALISAMRTLHFIGYRHNPSEDWKLFLHHPLGKAPRTV</sequence>
<evidence type="ECO:0008006" key="3">
    <source>
        <dbReference type="Google" id="ProtNLM"/>
    </source>
</evidence>
<proteinExistence type="predicted"/>
<protein>
    <recommendedName>
        <fullName evidence="3">Transcription factor domain-containing protein</fullName>
    </recommendedName>
</protein>
<dbReference type="OrthoDB" id="3945418at2759"/>
<dbReference type="EMBL" id="QJNU01000024">
    <property type="protein sequence ID" value="RYP10045.1"/>
    <property type="molecule type" value="Genomic_DNA"/>
</dbReference>
<dbReference type="STRING" id="155417.A0A4Q4TRM8"/>
<accession>A0A4Q4TRM8</accession>
<reference evidence="1 2" key="1">
    <citation type="submission" date="2018-06" db="EMBL/GenBank/DDBJ databases">
        <title>Complete Genomes of Monosporascus.</title>
        <authorList>
            <person name="Robinson A.J."/>
            <person name="Natvig D.O."/>
        </authorList>
    </citation>
    <scope>NUCLEOTIDE SEQUENCE [LARGE SCALE GENOMIC DNA]</scope>
    <source>
        <strain evidence="1 2">CBS 110550</strain>
    </source>
</reference>
<evidence type="ECO:0000313" key="2">
    <source>
        <dbReference type="Proteomes" id="UP000293360"/>
    </source>
</evidence>
<keyword evidence="2" id="KW-1185">Reference proteome</keyword>
<comment type="caution">
    <text evidence="1">The sequence shown here is derived from an EMBL/GenBank/DDBJ whole genome shotgun (WGS) entry which is preliminary data.</text>
</comment>
<dbReference type="AlphaFoldDB" id="A0A4Q4TRM8"/>
<name>A0A4Q4TRM8_9PEZI</name>